<reference evidence="2 3" key="1">
    <citation type="submission" date="2019-03" db="EMBL/GenBank/DDBJ databases">
        <title>First draft genome of Liparis tanakae, snailfish: a comprehensive survey of snailfish specific genes.</title>
        <authorList>
            <person name="Kim W."/>
            <person name="Song I."/>
            <person name="Jeong J.-H."/>
            <person name="Kim D."/>
            <person name="Kim S."/>
            <person name="Ryu S."/>
            <person name="Song J.Y."/>
            <person name="Lee S.K."/>
        </authorList>
    </citation>
    <scope>NUCLEOTIDE SEQUENCE [LARGE SCALE GENOMIC DNA]</scope>
    <source>
        <tissue evidence="2">Muscle</tissue>
    </source>
</reference>
<keyword evidence="3" id="KW-1185">Reference proteome</keyword>
<comment type="caution">
    <text evidence="2">The sequence shown here is derived from an EMBL/GenBank/DDBJ whole genome shotgun (WGS) entry which is preliminary data.</text>
</comment>
<sequence length="171" mass="18895">MAASCNLPATSFTGRAPTRERCGRKKPPRGPGAATKDADAVRRLHRNASGGGEDLQGSETERGLLKDVYRKILHACTKTGCGDITPEMFRFEFKEVFPRHPEEETDIKLIWGSPIDRHWSGSIIYDDITSLRPAALSLNDCRRCPLDFSHNKAGPPPPPGCFSVPSWKHKA</sequence>
<dbReference type="AlphaFoldDB" id="A0A4Z2H610"/>
<protein>
    <submittedName>
        <fullName evidence="2">Uncharacterized protein</fullName>
    </submittedName>
</protein>
<gene>
    <name evidence="2" type="ORF">EYF80_028734</name>
</gene>
<evidence type="ECO:0000256" key="1">
    <source>
        <dbReference type="SAM" id="MobiDB-lite"/>
    </source>
</evidence>
<evidence type="ECO:0000313" key="3">
    <source>
        <dbReference type="Proteomes" id="UP000314294"/>
    </source>
</evidence>
<evidence type="ECO:0000313" key="2">
    <source>
        <dbReference type="EMBL" id="TNN61081.1"/>
    </source>
</evidence>
<dbReference type="Proteomes" id="UP000314294">
    <property type="component" value="Unassembled WGS sequence"/>
</dbReference>
<organism evidence="2 3">
    <name type="scientific">Liparis tanakae</name>
    <name type="common">Tanaka's snailfish</name>
    <dbReference type="NCBI Taxonomy" id="230148"/>
    <lineage>
        <taxon>Eukaryota</taxon>
        <taxon>Metazoa</taxon>
        <taxon>Chordata</taxon>
        <taxon>Craniata</taxon>
        <taxon>Vertebrata</taxon>
        <taxon>Euteleostomi</taxon>
        <taxon>Actinopterygii</taxon>
        <taxon>Neopterygii</taxon>
        <taxon>Teleostei</taxon>
        <taxon>Neoteleostei</taxon>
        <taxon>Acanthomorphata</taxon>
        <taxon>Eupercaria</taxon>
        <taxon>Perciformes</taxon>
        <taxon>Cottioidei</taxon>
        <taxon>Cottales</taxon>
        <taxon>Liparidae</taxon>
        <taxon>Liparis</taxon>
    </lineage>
</organism>
<proteinExistence type="predicted"/>
<name>A0A4Z2H610_9TELE</name>
<accession>A0A4Z2H610</accession>
<feature type="region of interest" description="Disordered" evidence="1">
    <location>
        <begin position="1"/>
        <end position="40"/>
    </location>
</feature>
<dbReference type="EMBL" id="SRLO01000322">
    <property type="protein sequence ID" value="TNN61081.1"/>
    <property type="molecule type" value="Genomic_DNA"/>
</dbReference>